<evidence type="ECO:0000313" key="1">
    <source>
        <dbReference type="EMBL" id="ERH22814.1"/>
    </source>
</evidence>
<organism evidence="1 2">
    <name type="scientific">Actinomyces johnsonii F0542</name>
    <dbReference type="NCBI Taxonomy" id="1321818"/>
    <lineage>
        <taxon>Bacteria</taxon>
        <taxon>Bacillati</taxon>
        <taxon>Actinomycetota</taxon>
        <taxon>Actinomycetes</taxon>
        <taxon>Actinomycetales</taxon>
        <taxon>Actinomycetaceae</taxon>
        <taxon>Actinomyces</taxon>
    </lineage>
</organism>
<protein>
    <submittedName>
        <fullName evidence="1">Uncharacterized protein</fullName>
    </submittedName>
</protein>
<proteinExistence type="predicted"/>
<name>U1QM23_9ACTO</name>
<dbReference type="AlphaFoldDB" id="U1QM23"/>
<gene>
    <name evidence="1" type="ORF">HMPREF1979_02189</name>
</gene>
<accession>U1QM23</accession>
<dbReference type="HOGENOM" id="CLU_3211351_0_0_11"/>
<keyword evidence="2" id="KW-1185">Reference proteome</keyword>
<dbReference type="Proteomes" id="UP000016536">
    <property type="component" value="Unassembled WGS sequence"/>
</dbReference>
<comment type="caution">
    <text evidence="1">The sequence shown here is derived from an EMBL/GenBank/DDBJ whole genome shotgun (WGS) entry which is preliminary data.</text>
</comment>
<evidence type="ECO:0000313" key="2">
    <source>
        <dbReference type="Proteomes" id="UP000016536"/>
    </source>
</evidence>
<sequence length="44" mass="4341">MGRYGHGGCRMMAGWASGSGVMISGAGRRSHAGGDLIAQGMTGS</sequence>
<dbReference type="EMBL" id="AWSE01000130">
    <property type="protein sequence ID" value="ERH22814.1"/>
    <property type="molecule type" value="Genomic_DNA"/>
</dbReference>
<reference evidence="1 2" key="1">
    <citation type="submission" date="2013-08" db="EMBL/GenBank/DDBJ databases">
        <authorList>
            <person name="Weinstock G."/>
            <person name="Sodergren E."/>
            <person name="Wylie T."/>
            <person name="Fulton L."/>
            <person name="Fulton R."/>
            <person name="Fronick C."/>
            <person name="O'Laughlin M."/>
            <person name="Godfrey J."/>
            <person name="Miner T."/>
            <person name="Herter B."/>
            <person name="Appelbaum E."/>
            <person name="Cordes M."/>
            <person name="Lek S."/>
            <person name="Wollam A."/>
            <person name="Pepin K.H."/>
            <person name="Palsikar V.B."/>
            <person name="Mitreva M."/>
            <person name="Wilson R.K."/>
        </authorList>
    </citation>
    <scope>NUCLEOTIDE SEQUENCE [LARGE SCALE GENOMIC DNA]</scope>
    <source>
        <strain evidence="1 2">F0542</strain>
    </source>
</reference>